<sequence length="353" mass="39875">MSEKEAKLAAARKRAEALKAKKAQKNESEKAEDGTKDAPEPVVEGTTNEEETHSTEFKPDVEKFEKEIESLRGLLKESTSQQEDLRKKLEEAASSSKVTEQEWKSRVKELEDSLTRREEHVHTLELDISKLRKQHEEQQTASSAAQKKIEELEKETTNLKQLAEQTTDLEADSLRMELQAAHSALDDMKSTQAKLETVEAEAAQLRSEADEARQAQSSHTEKQQSRAVESETKTKTLLAENQSLLSQLTELRSHLISVQDEKFALGETIERLQKAAKDAKMNKTGYRTSSDVPRARLSKDFERPEVLQEVSLSSEPRSLPQRNPKEPPADLQNNISIDLTSWYDKNAGEVIEV</sequence>
<reference evidence="2 3" key="1">
    <citation type="journal article" date="2013" name="MBio">
        <title>Genome sequencing of the plant pathogen Taphrina deformans, the causal agent of peach leaf curl.</title>
        <authorList>
            <person name="Cisse O.H."/>
            <person name="Almeida J.M.G.C.F."/>
            <person name="Fonseca A."/>
            <person name="Kumar A.A."/>
            <person name="Salojaervi J."/>
            <person name="Overmyer K."/>
            <person name="Hauser P.M."/>
            <person name="Pagni M."/>
        </authorList>
    </citation>
    <scope>NUCLEOTIDE SEQUENCE [LARGE SCALE GENOMIC DNA]</scope>
    <source>
        <strain evidence="3">PYCC 5710 / ATCC 11124 / CBS 356.35 / IMI 108563 / JCM 9778 / NBRC 8474</strain>
    </source>
</reference>
<organism evidence="2 3">
    <name type="scientific">Taphrina deformans (strain PYCC 5710 / ATCC 11124 / CBS 356.35 / IMI 108563 / JCM 9778 / NBRC 8474)</name>
    <name type="common">Peach leaf curl fungus</name>
    <name type="synonym">Lalaria deformans</name>
    <dbReference type="NCBI Taxonomy" id="1097556"/>
    <lineage>
        <taxon>Eukaryota</taxon>
        <taxon>Fungi</taxon>
        <taxon>Dikarya</taxon>
        <taxon>Ascomycota</taxon>
        <taxon>Taphrinomycotina</taxon>
        <taxon>Taphrinomycetes</taxon>
        <taxon>Taphrinales</taxon>
        <taxon>Taphrinaceae</taxon>
        <taxon>Taphrina</taxon>
    </lineage>
</organism>
<dbReference type="EMBL" id="CAHR02000158">
    <property type="protein sequence ID" value="CCG83564.1"/>
    <property type="molecule type" value="Genomic_DNA"/>
</dbReference>
<feature type="region of interest" description="Disordered" evidence="1">
    <location>
        <begin position="280"/>
        <end position="334"/>
    </location>
</feature>
<name>R4XGF1_TAPDE</name>
<feature type="region of interest" description="Disordered" evidence="1">
    <location>
        <begin position="1"/>
        <end position="105"/>
    </location>
</feature>
<accession>R4XGF1</accession>
<feature type="compositionally biased region" description="Basic and acidic residues" evidence="1">
    <location>
        <begin position="293"/>
        <end position="306"/>
    </location>
</feature>
<feature type="compositionally biased region" description="Basic and acidic residues" evidence="1">
    <location>
        <begin position="207"/>
        <end position="234"/>
    </location>
</feature>
<keyword evidence="3" id="KW-1185">Reference proteome</keyword>
<evidence type="ECO:0000256" key="1">
    <source>
        <dbReference type="SAM" id="MobiDB-lite"/>
    </source>
</evidence>
<dbReference type="OrthoDB" id="10640415at2759"/>
<dbReference type="STRING" id="1097556.R4XGF1"/>
<feature type="region of interest" description="Disordered" evidence="1">
    <location>
        <begin position="196"/>
        <end position="234"/>
    </location>
</feature>
<proteinExistence type="predicted"/>
<evidence type="ECO:0000313" key="3">
    <source>
        <dbReference type="Proteomes" id="UP000013776"/>
    </source>
</evidence>
<gene>
    <name evidence="2" type="ORF">TAPDE_003836</name>
</gene>
<feature type="compositionally biased region" description="Basic and acidic residues" evidence="1">
    <location>
        <begin position="1"/>
        <end position="39"/>
    </location>
</feature>
<evidence type="ECO:0000313" key="2">
    <source>
        <dbReference type="EMBL" id="CCG83564.1"/>
    </source>
</evidence>
<feature type="region of interest" description="Disordered" evidence="1">
    <location>
        <begin position="130"/>
        <end position="152"/>
    </location>
</feature>
<comment type="caution">
    <text evidence="2">The sequence shown here is derived from an EMBL/GenBank/DDBJ whole genome shotgun (WGS) entry which is preliminary data.</text>
</comment>
<feature type="compositionally biased region" description="Basic and acidic residues" evidence="1">
    <location>
        <begin position="50"/>
        <end position="70"/>
    </location>
</feature>
<dbReference type="AlphaFoldDB" id="R4XGF1"/>
<dbReference type="VEuPathDB" id="FungiDB:TAPDE_003836"/>
<protein>
    <submittedName>
        <fullName evidence="2">Uncharacterized protein</fullName>
    </submittedName>
</protein>
<dbReference type="Proteomes" id="UP000013776">
    <property type="component" value="Unassembled WGS sequence"/>
</dbReference>